<dbReference type="AlphaFoldDB" id="A0A7I9V0W7"/>
<organism evidence="2 3">
    <name type="scientific">Gordonia crocea</name>
    <dbReference type="NCBI Taxonomy" id="589162"/>
    <lineage>
        <taxon>Bacteria</taxon>
        <taxon>Bacillati</taxon>
        <taxon>Actinomycetota</taxon>
        <taxon>Actinomycetes</taxon>
        <taxon>Mycobacteriales</taxon>
        <taxon>Gordoniaceae</taxon>
        <taxon>Gordonia</taxon>
    </lineage>
</organism>
<dbReference type="RefSeq" id="WP_161928174.1">
    <property type="nucleotide sequence ID" value="NZ_BJOU01000011.1"/>
</dbReference>
<reference evidence="3" key="1">
    <citation type="submission" date="2019-06" db="EMBL/GenBank/DDBJ databases">
        <title>Gordonia isolated from sludge of a wastewater treatment plant.</title>
        <authorList>
            <person name="Tamura T."/>
            <person name="Aoyama K."/>
            <person name="Kang Y."/>
            <person name="Saito S."/>
            <person name="Akiyama N."/>
            <person name="Yazawa K."/>
            <person name="Gonoi T."/>
            <person name="Mikami Y."/>
        </authorList>
    </citation>
    <scope>NUCLEOTIDE SEQUENCE [LARGE SCALE GENOMIC DNA]</scope>
    <source>
        <strain evidence="3">NBRC 107697</strain>
    </source>
</reference>
<name>A0A7I9V0W7_9ACTN</name>
<keyword evidence="3" id="KW-1185">Reference proteome</keyword>
<proteinExistence type="predicted"/>
<comment type="caution">
    <text evidence="2">The sequence shown here is derived from an EMBL/GenBank/DDBJ whole genome shotgun (WGS) entry which is preliminary data.</text>
</comment>
<dbReference type="OrthoDB" id="4376121at2"/>
<dbReference type="EMBL" id="BJOU01000011">
    <property type="protein sequence ID" value="GED98802.1"/>
    <property type="molecule type" value="Genomic_DNA"/>
</dbReference>
<dbReference type="Proteomes" id="UP000444980">
    <property type="component" value="Unassembled WGS sequence"/>
</dbReference>
<evidence type="ECO:0000313" key="2">
    <source>
        <dbReference type="EMBL" id="GED98802.1"/>
    </source>
</evidence>
<sequence>MRRGVKTALRLLGAGLIAGGAMAAPVHAAPGDDPYAGTKKLVKTIQCPVRDPWPGPDLRTWVDVWNNIDHPSDGLPAPAIALIASTHRMQITMTPITEYTMWVQVHWRNVDNGRRGVVKVRSRAPQNTWQAVLHPGKGRVKFEIHQSVEVMFIVPGVNPQVSVCRGSAQSV</sequence>
<keyword evidence="1" id="KW-0732">Signal</keyword>
<accession>A0A7I9V0W7</accession>
<feature type="chain" id="PRO_5029897621" description="Secreted protein" evidence="1">
    <location>
        <begin position="24"/>
        <end position="171"/>
    </location>
</feature>
<protein>
    <recommendedName>
        <fullName evidence="4">Secreted protein</fullName>
    </recommendedName>
</protein>
<evidence type="ECO:0000313" key="3">
    <source>
        <dbReference type="Proteomes" id="UP000444980"/>
    </source>
</evidence>
<evidence type="ECO:0000256" key="1">
    <source>
        <dbReference type="SAM" id="SignalP"/>
    </source>
</evidence>
<feature type="signal peptide" evidence="1">
    <location>
        <begin position="1"/>
        <end position="23"/>
    </location>
</feature>
<gene>
    <name evidence="2" type="ORF">nbrc107697_28410</name>
</gene>
<evidence type="ECO:0008006" key="4">
    <source>
        <dbReference type="Google" id="ProtNLM"/>
    </source>
</evidence>